<feature type="transmembrane region" description="Helical" evidence="3">
    <location>
        <begin position="164"/>
        <end position="185"/>
    </location>
</feature>
<keyword evidence="6" id="KW-1185">Reference proteome</keyword>
<sequence>MAQTAHRATPQIWRLSATLLAVLLSYILAVSSATTDSASTRTVVPTNTVTNSIVPTPTIDFNLVPSAPAQPTPSTGNNNVAAGNSTLSASCPPPLISNIFNLTSGSCVGPCCIPCPASSAFYEPDRLANSYTFNSAVRVVSAVCTAFLTICYLILPKRRKHPHLIILLFAIVMTPWQGLGTAWLFKREELLCKSPYEIATMNNSWLCGLQGACLMYMTLVLIFISVTIIVNLHALTVYRSTLIQDHMTKFIIVAFVLPLSLVVPVVVKKQIENPGFGSICFTSSTAAAPYFLYPLCGIVILEVSLHMATIGFMLRASLRNRSNSNVSDSTSSDFEGSQHSNMTKTQRPKKLLNITPTTTWFINWIQCLGEQAVVLMQSGRLSATSTPDQLKEAGDFAQKVCAAVAEPFVPSFTWSILSDFMPGSLGIGLLIIFGSKTELWQDIRLRMGGYKEETALITGGITKDSQDIRKQHMDDEEQGHQRQQQQWQKHHRPGKQDNRLQSNEFQVDDNTYSSQDRLTLPQPTAWSESNAKYRHHPKAPLQFTMPSSPASPSSFNNSAVYGGPHRKRSITIRDSREPIYYQSPSQ</sequence>
<dbReference type="AlphaFoldDB" id="A0A9P6R685"/>
<evidence type="ECO:0000259" key="4">
    <source>
        <dbReference type="Pfam" id="PF01534"/>
    </source>
</evidence>
<dbReference type="Proteomes" id="UP000738325">
    <property type="component" value="Unassembled WGS sequence"/>
</dbReference>
<proteinExistence type="predicted"/>
<evidence type="ECO:0000256" key="3">
    <source>
        <dbReference type="SAM" id="Phobius"/>
    </source>
</evidence>
<feature type="domain" description="Frizzled/Smoothened 7TM" evidence="4">
    <location>
        <begin position="132"/>
        <end position="322"/>
    </location>
</feature>
<feature type="region of interest" description="Disordered" evidence="2">
    <location>
        <begin position="322"/>
        <end position="348"/>
    </location>
</feature>
<feature type="transmembrane region" description="Helical" evidence="3">
    <location>
        <begin position="136"/>
        <end position="155"/>
    </location>
</feature>
<dbReference type="GO" id="GO:0016020">
    <property type="term" value="C:membrane"/>
    <property type="evidence" value="ECO:0007669"/>
    <property type="project" value="InterPro"/>
</dbReference>
<dbReference type="OrthoDB" id="26203at2759"/>
<organism evidence="5 6">
    <name type="scientific">Dissophora globulifera</name>
    <dbReference type="NCBI Taxonomy" id="979702"/>
    <lineage>
        <taxon>Eukaryota</taxon>
        <taxon>Fungi</taxon>
        <taxon>Fungi incertae sedis</taxon>
        <taxon>Mucoromycota</taxon>
        <taxon>Mortierellomycotina</taxon>
        <taxon>Mortierellomycetes</taxon>
        <taxon>Mortierellales</taxon>
        <taxon>Mortierellaceae</taxon>
        <taxon>Dissophora</taxon>
    </lineage>
</organism>
<feature type="transmembrane region" description="Helical" evidence="3">
    <location>
        <begin position="291"/>
        <end position="314"/>
    </location>
</feature>
<feature type="region of interest" description="Disordered" evidence="2">
    <location>
        <begin position="539"/>
        <end position="586"/>
    </location>
</feature>
<dbReference type="EMBL" id="JAAAIP010000720">
    <property type="protein sequence ID" value="KAG0313369.1"/>
    <property type="molecule type" value="Genomic_DNA"/>
</dbReference>
<reference evidence="5" key="1">
    <citation type="journal article" date="2020" name="Fungal Divers.">
        <title>Resolving the Mortierellaceae phylogeny through synthesis of multi-gene phylogenetics and phylogenomics.</title>
        <authorList>
            <person name="Vandepol N."/>
            <person name="Liber J."/>
            <person name="Desiro A."/>
            <person name="Na H."/>
            <person name="Kennedy M."/>
            <person name="Barry K."/>
            <person name="Grigoriev I.V."/>
            <person name="Miller A.N."/>
            <person name="O'Donnell K."/>
            <person name="Stajich J.E."/>
            <person name="Bonito G."/>
        </authorList>
    </citation>
    <scope>NUCLEOTIDE SEQUENCE</scope>
    <source>
        <strain evidence="5">REB-010B</strain>
    </source>
</reference>
<feature type="compositionally biased region" description="Low complexity" evidence="2">
    <location>
        <begin position="546"/>
        <end position="559"/>
    </location>
</feature>
<dbReference type="InterPro" id="IPR000539">
    <property type="entry name" value="Frizzled/Smoothened_7TM"/>
</dbReference>
<dbReference type="PANTHER" id="PTHR31787">
    <property type="entry name" value="G-PROTEIN-COUPLED RECEPTOR GPCR FAMILY PROTEIN"/>
    <property type="match status" value="1"/>
</dbReference>
<dbReference type="PANTHER" id="PTHR31787:SF3">
    <property type="entry name" value="FRIZZLED AND SMOOTHENED-LIKE PROTEIN H"/>
    <property type="match status" value="1"/>
</dbReference>
<keyword evidence="3" id="KW-1133">Transmembrane helix</keyword>
<dbReference type="Gene3D" id="1.20.1070.10">
    <property type="entry name" value="Rhodopsin 7-helix transmembrane proteins"/>
    <property type="match status" value="1"/>
</dbReference>
<dbReference type="GO" id="GO:0007166">
    <property type="term" value="P:cell surface receptor signaling pathway"/>
    <property type="evidence" value="ECO:0007669"/>
    <property type="project" value="InterPro"/>
</dbReference>
<feature type="transmembrane region" description="Helical" evidence="3">
    <location>
        <begin position="12"/>
        <end position="33"/>
    </location>
</feature>
<dbReference type="InterPro" id="IPR050949">
    <property type="entry name" value="GPCR_Fz/Smo-like"/>
</dbReference>
<feature type="transmembrane region" description="Helical" evidence="3">
    <location>
        <begin position="214"/>
        <end position="238"/>
    </location>
</feature>
<dbReference type="Pfam" id="PF01534">
    <property type="entry name" value="Frizzled"/>
    <property type="match status" value="1"/>
</dbReference>
<evidence type="ECO:0000313" key="6">
    <source>
        <dbReference type="Proteomes" id="UP000738325"/>
    </source>
</evidence>
<keyword evidence="3" id="KW-0812">Transmembrane</keyword>
<feature type="transmembrane region" description="Helical" evidence="3">
    <location>
        <begin position="250"/>
        <end position="267"/>
    </location>
</feature>
<keyword evidence="3" id="KW-0472">Membrane</keyword>
<feature type="compositionally biased region" description="Low complexity" evidence="2">
    <location>
        <begin position="322"/>
        <end position="332"/>
    </location>
</feature>
<comment type="caution">
    <text evidence="5">The sequence shown here is derived from an EMBL/GenBank/DDBJ whole genome shotgun (WGS) entry which is preliminary data.</text>
</comment>
<feature type="region of interest" description="Disordered" evidence="2">
    <location>
        <begin position="468"/>
        <end position="501"/>
    </location>
</feature>
<accession>A0A9P6R685</accession>
<gene>
    <name evidence="5" type="ORF">BGZ99_008948</name>
</gene>
<keyword evidence="1" id="KW-0675">Receptor</keyword>
<evidence type="ECO:0000256" key="1">
    <source>
        <dbReference type="ARBA" id="ARBA00023170"/>
    </source>
</evidence>
<name>A0A9P6R685_9FUNG</name>
<feature type="compositionally biased region" description="Polar residues" evidence="2">
    <location>
        <begin position="333"/>
        <end position="345"/>
    </location>
</feature>
<protein>
    <recommendedName>
        <fullName evidence="4">Frizzled/Smoothened 7TM domain-containing protein</fullName>
    </recommendedName>
</protein>
<evidence type="ECO:0000313" key="5">
    <source>
        <dbReference type="EMBL" id="KAG0313369.1"/>
    </source>
</evidence>
<evidence type="ECO:0000256" key="2">
    <source>
        <dbReference type="SAM" id="MobiDB-lite"/>
    </source>
</evidence>